<keyword evidence="2" id="KW-1185">Reference proteome</keyword>
<dbReference type="Proteomes" id="UP000294850">
    <property type="component" value="Unassembled WGS sequence"/>
</dbReference>
<comment type="caution">
    <text evidence="1">The sequence shown here is derived from an EMBL/GenBank/DDBJ whole genome shotgun (WGS) entry which is preliminary data.</text>
</comment>
<evidence type="ECO:0000313" key="1">
    <source>
        <dbReference type="EMBL" id="TDE17619.1"/>
    </source>
</evidence>
<gene>
    <name evidence="1" type="ORF">E0F88_06940</name>
</gene>
<dbReference type="AlphaFoldDB" id="A0A4R5DT93"/>
<protein>
    <recommendedName>
        <fullName evidence="3">DUF5672 domain-containing protein</fullName>
    </recommendedName>
</protein>
<dbReference type="RefSeq" id="WP_131957485.1">
    <property type="nucleotide sequence ID" value="NZ_SMFL01000002.1"/>
</dbReference>
<evidence type="ECO:0008006" key="3">
    <source>
        <dbReference type="Google" id="ProtNLM"/>
    </source>
</evidence>
<reference evidence="1 2" key="1">
    <citation type="submission" date="2019-03" db="EMBL/GenBank/DDBJ databases">
        <title>Dyadobacter AR-3-6 sp. nov., isolated from arctic soil.</title>
        <authorList>
            <person name="Chaudhary D.K."/>
        </authorList>
    </citation>
    <scope>NUCLEOTIDE SEQUENCE [LARGE SCALE GENOMIC DNA]</scope>
    <source>
        <strain evidence="1 2">AR-3-6</strain>
    </source>
</reference>
<accession>A0A4R5DT93</accession>
<dbReference type="OrthoDB" id="929345at2"/>
<name>A0A4R5DT93_9BACT</name>
<dbReference type="EMBL" id="SMFL01000002">
    <property type="protein sequence ID" value="TDE17619.1"/>
    <property type="molecule type" value="Genomic_DNA"/>
</dbReference>
<evidence type="ECO:0000313" key="2">
    <source>
        <dbReference type="Proteomes" id="UP000294850"/>
    </source>
</evidence>
<sequence>MPSPNSVDVALHVYGKPLMTAAAISSLLDKSGQWIDKIYLVTEREQPFNEDFKFIERHFKGKVILYKPWFYFGLKPAKPTFFGFNWYRWSIRYQYAFEKSNQKYLYIIHNDVLFYKDILGLYLNEIESENYAGVGPIGMCWNCPASYAGLCDSDHYLDYRPTEMELADLTANYPAPRKEVYDYFRDGREAWPLPECRLNEWSALVDREQTAPHQYPYDREILFGQMYLDTAVRWFHHLNTKGLKFKNVPLGEYATHVWTGKEGELNSGVDTLSKRDLYLRAESMSYQKLTQEFGFTEKELADSIPNDMELP</sequence>
<organism evidence="1 2">
    <name type="scientific">Dyadobacter psychrotolerans</name>
    <dbReference type="NCBI Taxonomy" id="2541721"/>
    <lineage>
        <taxon>Bacteria</taxon>
        <taxon>Pseudomonadati</taxon>
        <taxon>Bacteroidota</taxon>
        <taxon>Cytophagia</taxon>
        <taxon>Cytophagales</taxon>
        <taxon>Spirosomataceae</taxon>
        <taxon>Dyadobacter</taxon>
    </lineage>
</organism>
<proteinExistence type="predicted"/>